<protein>
    <recommendedName>
        <fullName evidence="5">VASt domain-containing protein</fullName>
    </recommendedName>
</protein>
<proteinExistence type="predicted"/>
<dbReference type="EMBL" id="LJIG01002363">
    <property type="protein sequence ID" value="KRT84577.1"/>
    <property type="molecule type" value="Genomic_DNA"/>
</dbReference>
<feature type="transmembrane region" description="Helical" evidence="4">
    <location>
        <begin position="180"/>
        <end position="201"/>
    </location>
</feature>
<dbReference type="GO" id="GO:0140268">
    <property type="term" value="C:endoplasmic reticulum-plasma membrane contact site"/>
    <property type="evidence" value="ECO:0007669"/>
    <property type="project" value="TreeGrafter"/>
</dbReference>
<evidence type="ECO:0000256" key="3">
    <source>
        <dbReference type="SAM" id="Coils"/>
    </source>
</evidence>
<dbReference type="InterPro" id="IPR051482">
    <property type="entry name" value="Cholesterol_transport"/>
</dbReference>
<dbReference type="PANTHER" id="PTHR23319">
    <property type="entry name" value="GRAM DOMAIN CONTAINING 1B, ISOFORM E"/>
    <property type="match status" value="1"/>
</dbReference>
<keyword evidence="3" id="KW-0175">Coiled coil</keyword>
<name>A0A0T6BB93_9SCAR</name>
<feature type="domain" description="VASt" evidence="5">
    <location>
        <begin position="1"/>
        <end position="134"/>
    </location>
</feature>
<accession>A0A0T6BB93</accession>
<dbReference type="GO" id="GO:0005886">
    <property type="term" value="C:plasma membrane"/>
    <property type="evidence" value="ECO:0007669"/>
    <property type="project" value="TreeGrafter"/>
</dbReference>
<evidence type="ECO:0000313" key="7">
    <source>
        <dbReference type="Proteomes" id="UP000051574"/>
    </source>
</evidence>
<evidence type="ECO:0000256" key="4">
    <source>
        <dbReference type="SAM" id="Phobius"/>
    </source>
</evidence>
<reference evidence="6 7" key="1">
    <citation type="submission" date="2015-09" db="EMBL/GenBank/DDBJ databases">
        <title>Draft genome of the scarab beetle Oryctes borbonicus.</title>
        <authorList>
            <person name="Meyer J.M."/>
            <person name="Markov G.V."/>
            <person name="Baskaran P."/>
            <person name="Herrmann M."/>
            <person name="Sommer R.J."/>
            <person name="Roedelsperger C."/>
        </authorList>
    </citation>
    <scope>NUCLEOTIDE SEQUENCE [LARGE SCALE GENOMIC DNA]</scope>
    <source>
        <strain evidence="6">OB123</strain>
        <tissue evidence="6">Whole animal</tissue>
    </source>
</reference>
<dbReference type="PANTHER" id="PTHR23319:SF4">
    <property type="entry name" value="GRAM DOMAIN CONTAINING 1B, ISOFORM E"/>
    <property type="match status" value="1"/>
</dbReference>
<dbReference type="Proteomes" id="UP000051574">
    <property type="component" value="Unassembled WGS sequence"/>
</dbReference>
<evidence type="ECO:0000256" key="1">
    <source>
        <dbReference type="ARBA" id="ARBA00004370"/>
    </source>
</evidence>
<dbReference type="OrthoDB" id="2162691at2759"/>
<feature type="coiled-coil region" evidence="3">
    <location>
        <begin position="245"/>
        <end position="272"/>
    </location>
</feature>
<dbReference type="GO" id="GO:0005789">
    <property type="term" value="C:endoplasmic reticulum membrane"/>
    <property type="evidence" value="ECO:0007669"/>
    <property type="project" value="TreeGrafter"/>
</dbReference>
<keyword evidence="7" id="KW-1185">Reference proteome</keyword>
<evidence type="ECO:0000256" key="2">
    <source>
        <dbReference type="ARBA" id="ARBA00023136"/>
    </source>
</evidence>
<keyword evidence="4" id="KW-1133">Transmembrane helix</keyword>
<dbReference type="InterPro" id="IPR031968">
    <property type="entry name" value="VASt"/>
</dbReference>
<dbReference type="GO" id="GO:0032934">
    <property type="term" value="F:sterol binding"/>
    <property type="evidence" value="ECO:0007669"/>
    <property type="project" value="TreeGrafter"/>
</dbReference>
<sequence length="299" mass="34176">LTQTSWTHNISTNNKTRTINLTIPLNQAIGPKSAQVTETQVMLPCSKPGYLYAIDVEIINGGIPYADSFYCFVHYCLHKISDTQTSMAVYAQIKYKKSVWGLVKGMIEKNSWQGLEDFFSALAKALHIEAEEAAIATVKRKSRRRRRPSIPRVSLEEIRPMRGSITKVKAIATGASRTDFPIIIVFVVLIVLVILNVMLYYKLWSLEGASPYTLIDFHVLKDPPKTHEEWVKLLQQQETLHTVEMQKWQRILKTAIELLRETEESLSQLQRSIHPTYTNKIMSIIQNRQDSSSRGSEEL</sequence>
<gene>
    <name evidence="6" type="ORF">AMK59_896</name>
</gene>
<dbReference type="GO" id="GO:0032366">
    <property type="term" value="P:intracellular sterol transport"/>
    <property type="evidence" value="ECO:0007669"/>
    <property type="project" value="TreeGrafter"/>
</dbReference>
<dbReference type="PROSITE" id="PS51778">
    <property type="entry name" value="VAST"/>
    <property type="match status" value="1"/>
</dbReference>
<comment type="subcellular location">
    <subcellularLocation>
        <location evidence="1">Membrane</location>
    </subcellularLocation>
</comment>
<evidence type="ECO:0000313" key="6">
    <source>
        <dbReference type="EMBL" id="KRT84577.1"/>
    </source>
</evidence>
<dbReference type="GO" id="GO:0120015">
    <property type="term" value="F:sterol transfer activity"/>
    <property type="evidence" value="ECO:0007669"/>
    <property type="project" value="TreeGrafter"/>
</dbReference>
<comment type="caution">
    <text evidence="6">The sequence shown here is derived from an EMBL/GenBank/DDBJ whole genome shotgun (WGS) entry which is preliminary data.</text>
</comment>
<dbReference type="AlphaFoldDB" id="A0A0T6BB93"/>
<organism evidence="6 7">
    <name type="scientific">Oryctes borbonicus</name>
    <dbReference type="NCBI Taxonomy" id="1629725"/>
    <lineage>
        <taxon>Eukaryota</taxon>
        <taxon>Metazoa</taxon>
        <taxon>Ecdysozoa</taxon>
        <taxon>Arthropoda</taxon>
        <taxon>Hexapoda</taxon>
        <taxon>Insecta</taxon>
        <taxon>Pterygota</taxon>
        <taxon>Neoptera</taxon>
        <taxon>Endopterygota</taxon>
        <taxon>Coleoptera</taxon>
        <taxon>Polyphaga</taxon>
        <taxon>Scarabaeiformia</taxon>
        <taxon>Scarabaeidae</taxon>
        <taxon>Dynastinae</taxon>
        <taxon>Oryctes</taxon>
    </lineage>
</organism>
<keyword evidence="2 4" id="KW-0472">Membrane</keyword>
<feature type="non-terminal residue" evidence="6">
    <location>
        <position position="1"/>
    </location>
</feature>
<evidence type="ECO:0000259" key="5">
    <source>
        <dbReference type="PROSITE" id="PS51778"/>
    </source>
</evidence>
<dbReference type="Pfam" id="PF16016">
    <property type="entry name" value="VASt"/>
    <property type="match status" value="1"/>
</dbReference>
<keyword evidence="4" id="KW-0812">Transmembrane</keyword>